<dbReference type="GO" id="GO:0005840">
    <property type="term" value="C:ribosome"/>
    <property type="evidence" value="ECO:0007669"/>
    <property type="project" value="UniProtKB-KW"/>
</dbReference>
<keyword evidence="1" id="KW-0808">Transferase</keyword>
<dbReference type="InterPro" id="IPR016181">
    <property type="entry name" value="Acyl_CoA_acyltransferase"/>
</dbReference>
<keyword evidence="5" id="KW-1185">Reference proteome</keyword>
<name>A0A1T5FTF4_9FLAO</name>
<reference evidence="4 5" key="1">
    <citation type="submission" date="2017-02" db="EMBL/GenBank/DDBJ databases">
        <authorList>
            <person name="Peterson S.W."/>
        </authorList>
    </citation>
    <scope>NUCLEOTIDE SEQUENCE [LARGE SCALE GENOMIC DNA]</scope>
    <source>
        <strain evidence="4 5">DSM 22323</strain>
    </source>
</reference>
<evidence type="ECO:0000313" key="5">
    <source>
        <dbReference type="Proteomes" id="UP000191112"/>
    </source>
</evidence>
<evidence type="ECO:0000259" key="3">
    <source>
        <dbReference type="PROSITE" id="PS51186"/>
    </source>
</evidence>
<organism evidence="4 5">
    <name type="scientific">Soonwooa buanensis</name>
    <dbReference type="NCBI Taxonomy" id="619805"/>
    <lineage>
        <taxon>Bacteria</taxon>
        <taxon>Pseudomonadati</taxon>
        <taxon>Bacteroidota</taxon>
        <taxon>Flavobacteriia</taxon>
        <taxon>Flavobacteriales</taxon>
        <taxon>Weeksellaceae</taxon>
        <taxon>Chryseobacterium group</taxon>
        <taxon>Soonwooa</taxon>
    </lineage>
</organism>
<keyword evidence="4" id="KW-0687">Ribonucleoprotein</keyword>
<keyword evidence="2" id="KW-0012">Acyltransferase</keyword>
<dbReference type="EMBL" id="FUYZ01000008">
    <property type="protein sequence ID" value="SKB99463.1"/>
    <property type="molecule type" value="Genomic_DNA"/>
</dbReference>
<dbReference type="PANTHER" id="PTHR43877">
    <property type="entry name" value="AMINOALKYLPHOSPHONATE N-ACETYLTRANSFERASE-RELATED-RELATED"/>
    <property type="match status" value="1"/>
</dbReference>
<keyword evidence="4" id="KW-0689">Ribosomal protein</keyword>
<dbReference type="OrthoDB" id="9803233at2"/>
<dbReference type="SUPFAM" id="SSF55729">
    <property type="entry name" value="Acyl-CoA N-acyltransferases (Nat)"/>
    <property type="match status" value="1"/>
</dbReference>
<dbReference type="PROSITE" id="PS51186">
    <property type="entry name" value="GNAT"/>
    <property type="match status" value="1"/>
</dbReference>
<evidence type="ECO:0000256" key="1">
    <source>
        <dbReference type="ARBA" id="ARBA00022679"/>
    </source>
</evidence>
<feature type="domain" description="N-acetyltransferase" evidence="3">
    <location>
        <begin position="4"/>
        <end position="152"/>
    </location>
</feature>
<dbReference type="Gene3D" id="3.40.630.30">
    <property type="match status" value="1"/>
</dbReference>
<evidence type="ECO:0000313" key="4">
    <source>
        <dbReference type="EMBL" id="SKB99463.1"/>
    </source>
</evidence>
<dbReference type="InterPro" id="IPR050832">
    <property type="entry name" value="Bact_Acetyltransf"/>
</dbReference>
<gene>
    <name evidence="4" type="ORF">SAMN05660477_02258</name>
</gene>
<proteinExistence type="predicted"/>
<dbReference type="Pfam" id="PF00583">
    <property type="entry name" value="Acetyltransf_1"/>
    <property type="match status" value="1"/>
</dbReference>
<accession>A0A1T5FTF4</accession>
<dbReference type="CDD" id="cd04301">
    <property type="entry name" value="NAT_SF"/>
    <property type="match status" value="1"/>
</dbReference>
<dbReference type="Proteomes" id="UP000191112">
    <property type="component" value="Unassembled WGS sequence"/>
</dbReference>
<dbReference type="GO" id="GO:0016747">
    <property type="term" value="F:acyltransferase activity, transferring groups other than amino-acyl groups"/>
    <property type="evidence" value="ECO:0007669"/>
    <property type="project" value="InterPro"/>
</dbReference>
<dbReference type="RefSeq" id="WP_079667471.1">
    <property type="nucleotide sequence ID" value="NZ_FUYZ01000008.1"/>
</dbReference>
<protein>
    <submittedName>
        <fullName evidence="4">Ribosomal protein S18 acetylase RimI</fullName>
    </submittedName>
</protein>
<dbReference type="AlphaFoldDB" id="A0A1T5FTF4"/>
<sequence length="154" mass="17617">MYNIEIKKTDSTNLDFQSLVKLLDADLAIRDGDDHDFYHQFNGIDTLKHCLLLFKNEKAVGCGAIKFYDDKTAEVKRMFVLESERGQGFASQLLKELEEWAKDLGFENLILETGVNQPEAIALYKKCGYEIIENYGQYQGIETSLCFIKSIVTK</sequence>
<dbReference type="InterPro" id="IPR000182">
    <property type="entry name" value="GNAT_dom"/>
</dbReference>
<evidence type="ECO:0000256" key="2">
    <source>
        <dbReference type="ARBA" id="ARBA00023315"/>
    </source>
</evidence>
<dbReference type="PANTHER" id="PTHR43877:SF2">
    <property type="entry name" value="AMINOALKYLPHOSPHONATE N-ACETYLTRANSFERASE-RELATED"/>
    <property type="match status" value="1"/>
</dbReference>
<dbReference type="STRING" id="619805.SAMN05660477_02258"/>